<accession>A0ABR5A7W6</accession>
<organism evidence="1 2">
    <name type="scientific">Cohnella kolymensis</name>
    <dbReference type="NCBI Taxonomy" id="1590652"/>
    <lineage>
        <taxon>Bacteria</taxon>
        <taxon>Bacillati</taxon>
        <taxon>Bacillota</taxon>
        <taxon>Bacilli</taxon>
        <taxon>Bacillales</taxon>
        <taxon>Paenibacillaceae</taxon>
        <taxon>Cohnella</taxon>
    </lineage>
</organism>
<reference evidence="1 2" key="1">
    <citation type="submission" date="2014-12" db="EMBL/GenBank/DDBJ databases">
        <title>Draft genome sequence of Cohnella kolymensis strain B-2846.</title>
        <authorList>
            <person name="Karlyshev A.V."/>
            <person name="Kudryashova E.B."/>
        </authorList>
    </citation>
    <scope>NUCLEOTIDE SEQUENCE [LARGE SCALE GENOMIC DNA]</scope>
    <source>
        <strain evidence="1 2">VKM B-2846</strain>
    </source>
</reference>
<dbReference type="RefSeq" id="WP_041059936.1">
    <property type="nucleotide sequence ID" value="NZ_JXAL01000002.1"/>
</dbReference>
<sequence>MRRTGVLFIVFSFIIGLLGTAVYAAVPSKGVELECCSIIELVSNNGQIGAIRVSNDDNNLSVETYLWSDTMKILNYNVAVANVPSELPNSPGDTPKPGLYSISRTVTSDFTRQIDSFSYSNLNPDLIALAVFAKVQDENGQLITVWGRGVPMTDKNWPEYFEYSKRAGCPAIEVPPKTPTSPRTIGYWKTHAGFNGNNEDVVTQYLPITLGNVTVNTAAFAVEVLTFKSFEGGSSNGYNKLAAQLLAVKLNAINGADIAPIASTIIAADAALSSVNVSPWSVLTKAERSNILYLMSTLDEYNNSEF</sequence>
<gene>
    <name evidence="1" type="ORF">SD71_03845</name>
</gene>
<evidence type="ECO:0000313" key="1">
    <source>
        <dbReference type="EMBL" id="KIL37108.1"/>
    </source>
</evidence>
<proteinExistence type="predicted"/>
<protein>
    <submittedName>
        <fullName evidence="1">Uncharacterized protein</fullName>
    </submittedName>
</protein>
<name>A0ABR5A7W6_9BACL</name>
<dbReference type="EMBL" id="JXAL01000002">
    <property type="protein sequence ID" value="KIL37108.1"/>
    <property type="molecule type" value="Genomic_DNA"/>
</dbReference>
<comment type="caution">
    <text evidence="1">The sequence shown here is derived from an EMBL/GenBank/DDBJ whole genome shotgun (WGS) entry which is preliminary data.</text>
</comment>
<evidence type="ECO:0000313" key="2">
    <source>
        <dbReference type="Proteomes" id="UP000054526"/>
    </source>
</evidence>
<dbReference type="Proteomes" id="UP000054526">
    <property type="component" value="Unassembled WGS sequence"/>
</dbReference>
<keyword evidence="2" id="KW-1185">Reference proteome</keyword>